<gene>
    <name evidence="1" type="ORF">SOIL9_35740</name>
</gene>
<evidence type="ECO:0000313" key="1">
    <source>
        <dbReference type="EMBL" id="VTR94140.1"/>
    </source>
</evidence>
<dbReference type="SUPFAM" id="SSF56349">
    <property type="entry name" value="DNA breaking-rejoining enzymes"/>
    <property type="match status" value="1"/>
</dbReference>
<reference evidence="1 2" key="1">
    <citation type="submission" date="2019-05" db="EMBL/GenBank/DDBJ databases">
        <authorList>
            <consortium name="Science for Life Laboratories"/>
        </authorList>
    </citation>
    <scope>NUCLEOTIDE SEQUENCE [LARGE SCALE GENOMIC DNA]</scope>
    <source>
        <strain evidence="1">Soil9</strain>
    </source>
</reference>
<dbReference type="Proteomes" id="UP000464178">
    <property type="component" value="Chromosome"/>
</dbReference>
<name>A0A6P2D415_9BACT</name>
<dbReference type="KEGG" id="gms:SOIL9_35740"/>
<protein>
    <submittedName>
        <fullName evidence="1">Catalytic phage domain protein: Site-specific recombinase XerD</fullName>
    </submittedName>
</protein>
<keyword evidence="2" id="KW-1185">Reference proteome</keyword>
<dbReference type="GO" id="GO:0003677">
    <property type="term" value="F:DNA binding"/>
    <property type="evidence" value="ECO:0007669"/>
    <property type="project" value="InterPro"/>
</dbReference>
<dbReference type="AlphaFoldDB" id="A0A6P2D415"/>
<dbReference type="EMBL" id="LR593886">
    <property type="protein sequence ID" value="VTR94140.1"/>
    <property type="molecule type" value="Genomic_DNA"/>
</dbReference>
<sequence>MPRPKKPTISYLHHKPTNQAYVRIPGGNGGHKVVYLGVCGSADSQIEYARIVSGFAATPSPKTAVLLASDSPADVTVNEILLAFLQYAEQHYRRGDGTQTDEVKQFKQTFRVVRERFGVTPAREFGPRSLKNVRQAMIEVGWSRKLVNQRVGRVKRVFKWAASEELLPVAVFQSLATVTGLQAGRTEAEECDPVKPVADSAVDATLSQLNRHVAGLVMFQRRTGCRPGEACRVRSCDLDMTQTVWVYCPPQHKTAHRDGGFALPDNPRELPQADQTLLRKLLAGIWFGDLCMRFDPNGPLPPCVTPSLERLEVVRQGRKLAGSPAARNCSGYSCAKIPAQDFGINTDIIRSFLSRFSLGNPDCRNPVESGRGEAKYTYRREMVIPALKRHFKL</sequence>
<accession>A0A6P2D415</accession>
<proteinExistence type="predicted"/>
<organism evidence="1 2">
    <name type="scientific">Gemmata massiliana</name>
    <dbReference type="NCBI Taxonomy" id="1210884"/>
    <lineage>
        <taxon>Bacteria</taxon>
        <taxon>Pseudomonadati</taxon>
        <taxon>Planctomycetota</taxon>
        <taxon>Planctomycetia</taxon>
        <taxon>Gemmatales</taxon>
        <taxon>Gemmataceae</taxon>
        <taxon>Gemmata</taxon>
    </lineage>
</organism>
<evidence type="ECO:0000313" key="2">
    <source>
        <dbReference type="Proteomes" id="UP000464178"/>
    </source>
</evidence>
<dbReference type="InterPro" id="IPR011010">
    <property type="entry name" value="DNA_brk_join_enz"/>
</dbReference>